<dbReference type="GO" id="GO:0009231">
    <property type="term" value="P:riboflavin biosynthetic process"/>
    <property type="evidence" value="ECO:0007669"/>
    <property type="project" value="InterPro"/>
</dbReference>
<comment type="catalytic activity">
    <reaction evidence="13 15">
        <text>riboflavin + ATP = FMN + ADP + H(+)</text>
        <dbReference type="Rhea" id="RHEA:14357"/>
        <dbReference type="ChEBI" id="CHEBI:15378"/>
        <dbReference type="ChEBI" id="CHEBI:30616"/>
        <dbReference type="ChEBI" id="CHEBI:57986"/>
        <dbReference type="ChEBI" id="CHEBI:58210"/>
        <dbReference type="ChEBI" id="CHEBI:456216"/>
        <dbReference type="EC" id="2.7.1.26"/>
    </reaction>
</comment>
<keyword evidence="5 15" id="KW-0288">FMN</keyword>
<dbReference type="Pfam" id="PF06574">
    <property type="entry name" value="FAD_syn"/>
    <property type="match status" value="1"/>
</dbReference>
<dbReference type="InterPro" id="IPR015864">
    <property type="entry name" value="FAD_synthase"/>
</dbReference>
<reference evidence="17" key="1">
    <citation type="submission" date="2020-10" db="EMBL/GenBank/DDBJ databases">
        <authorList>
            <person name="Gilroy R."/>
        </authorList>
    </citation>
    <scope>NUCLEOTIDE SEQUENCE</scope>
    <source>
        <strain evidence="17">D3-1215</strain>
    </source>
</reference>
<dbReference type="InterPro" id="IPR002606">
    <property type="entry name" value="Riboflavin_kinase_bac"/>
</dbReference>
<keyword evidence="10 15" id="KW-0274">FAD</keyword>
<dbReference type="EC" id="2.7.1.26" evidence="15"/>
<evidence type="ECO:0000256" key="15">
    <source>
        <dbReference type="PIRNR" id="PIRNR004491"/>
    </source>
</evidence>
<keyword evidence="8 15" id="KW-0547">Nucleotide-binding</keyword>
<keyword evidence="6 15" id="KW-0808">Transferase</keyword>
<dbReference type="EMBL" id="JADIMR010000050">
    <property type="protein sequence ID" value="MBO8446823.1"/>
    <property type="molecule type" value="Genomic_DNA"/>
</dbReference>
<evidence type="ECO:0000256" key="5">
    <source>
        <dbReference type="ARBA" id="ARBA00022643"/>
    </source>
</evidence>
<dbReference type="Gene3D" id="3.40.50.620">
    <property type="entry name" value="HUPs"/>
    <property type="match status" value="1"/>
</dbReference>
<gene>
    <name evidence="17" type="ORF">IAC32_03645</name>
</gene>
<keyword evidence="7 15" id="KW-0548">Nucleotidyltransferase</keyword>
<comment type="caution">
    <text evidence="17">The sequence shown here is derived from an EMBL/GenBank/DDBJ whole genome shotgun (WGS) entry which is preliminary data.</text>
</comment>
<reference evidence="17" key="2">
    <citation type="journal article" date="2021" name="PeerJ">
        <title>Extensive microbial diversity within the chicken gut microbiome revealed by metagenomics and culture.</title>
        <authorList>
            <person name="Gilroy R."/>
            <person name="Ravi A."/>
            <person name="Getino M."/>
            <person name="Pursley I."/>
            <person name="Horton D.L."/>
            <person name="Alikhan N.F."/>
            <person name="Baker D."/>
            <person name="Gharbi K."/>
            <person name="Hall N."/>
            <person name="Watson M."/>
            <person name="Adriaenssens E.M."/>
            <person name="Foster-Nyarko E."/>
            <person name="Jarju S."/>
            <person name="Secka A."/>
            <person name="Antonio M."/>
            <person name="Oren A."/>
            <person name="Chaudhuri R.R."/>
            <person name="La Ragione R."/>
            <person name="Hildebrand F."/>
            <person name="Pallen M.J."/>
        </authorList>
    </citation>
    <scope>NUCLEOTIDE SEQUENCE</scope>
    <source>
        <strain evidence="17">D3-1215</strain>
    </source>
</reference>
<evidence type="ECO:0000256" key="6">
    <source>
        <dbReference type="ARBA" id="ARBA00022679"/>
    </source>
</evidence>
<dbReference type="GO" id="GO:0008531">
    <property type="term" value="F:riboflavin kinase activity"/>
    <property type="evidence" value="ECO:0007669"/>
    <property type="project" value="UniProtKB-UniRule"/>
</dbReference>
<keyword evidence="12" id="KW-0511">Multifunctional enzyme</keyword>
<comment type="pathway">
    <text evidence="3 15">Cofactor biosynthesis; FMN biosynthesis; FMN from riboflavin (ATP route): step 1/1.</text>
</comment>
<dbReference type="GO" id="GO:0003919">
    <property type="term" value="F:FMN adenylyltransferase activity"/>
    <property type="evidence" value="ECO:0007669"/>
    <property type="project" value="UniProtKB-UniRule"/>
</dbReference>
<dbReference type="InterPro" id="IPR014729">
    <property type="entry name" value="Rossmann-like_a/b/a_fold"/>
</dbReference>
<dbReference type="NCBIfam" id="NF004162">
    <property type="entry name" value="PRK05627.1-5"/>
    <property type="match status" value="1"/>
</dbReference>
<evidence type="ECO:0000256" key="12">
    <source>
        <dbReference type="ARBA" id="ARBA00023268"/>
    </source>
</evidence>
<evidence type="ECO:0000256" key="10">
    <source>
        <dbReference type="ARBA" id="ARBA00022827"/>
    </source>
</evidence>
<dbReference type="SMART" id="SM00904">
    <property type="entry name" value="Flavokinase"/>
    <property type="match status" value="1"/>
</dbReference>
<protein>
    <recommendedName>
        <fullName evidence="15">Riboflavin biosynthesis protein</fullName>
    </recommendedName>
    <domain>
        <recommendedName>
            <fullName evidence="15">Riboflavin kinase</fullName>
            <ecNumber evidence="15">2.7.1.26</ecNumber>
        </recommendedName>
        <alternativeName>
            <fullName evidence="15">Flavokinase</fullName>
        </alternativeName>
    </domain>
    <domain>
        <recommendedName>
            <fullName evidence="15">FMN adenylyltransferase</fullName>
            <ecNumber evidence="15">2.7.7.2</ecNumber>
        </recommendedName>
        <alternativeName>
            <fullName evidence="15">FAD pyrophosphorylase</fullName>
        </alternativeName>
        <alternativeName>
            <fullName evidence="15">FAD synthase</fullName>
        </alternativeName>
    </domain>
</protein>
<dbReference type="AlphaFoldDB" id="A0A9D9HE70"/>
<keyword evidence="4 15" id="KW-0285">Flavoprotein</keyword>
<organism evidence="17 18">
    <name type="scientific">Candidatus Enterocola intestinipullorum</name>
    <dbReference type="NCBI Taxonomy" id="2840783"/>
    <lineage>
        <taxon>Bacteria</taxon>
        <taxon>Pseudomonadati</taxon>
        <taxon>Bacteroidota</taxon>
        <taxon>Bacteroidia</taxon>
        <taxon>Bacteroidales</taxon>
        <taxon>Candidatus Enterocola</taxon>
    </lineage>
</organism>
<dbReference type="Proteomes" id="UP000823637">
    <property type="component" value="Unassembled WGS sequence"/>
</dbReference>
<comment type="pathway">
    <text evidence="2 15">Cofactor biosynthesis; FAD biosynthesis; FAD from FMN: step 1/1.</text>
</comment>
<dbReference type="EC" id="2.7.7.2" evidence="15"/>
<evidence type="ECO:0000256" key="13">
    <source>
        <dbReference type="ARBA" id="ARBA00047880"/>
    </source>
</evidence>
<dbReference type="PIRSF" id="PIRSF004491">
    <property type="entry name" value="FAD_Synth"/>
    <property type="match status" value="1"/>
</dbReference>
<evidence type="ECO:0000256" key="2">
    <source>
        <dbReference type="ARBA" id="ARBA00004726"/>
    </source>
</evidence>
<evidence type="ECO:0000313" key="18">
    <source>
        <dbReference type="Proteomes" id="UP000823637"/>
    </source>
</evidence>
<evidence type="ECO:0000256" key="3">
    <source>
        <dbReference type="ARBA" id="ARBA00005201"/>
    </source>
</evidence>
<evidence type="ECO:0000256" key="9">
    <source>
        <dbReference type="ARBA" id="ARBA00022777"/>
    </source>
</evidence>
<evidence type="ECO:0000256" key="8">
    <source>
        <dbReference type="ARBA" id="ARBA00022741"/>
    </source>
</evidence>
<evidence type="ECO:0000256" key="7">
    <source>
        <dbReference type="ARBA" id="ARBA00022695"/>
    </source>
</evidence>
<name>A0A9D9HE70_9BACT</name>
<dbReference type="Pfam" id="PF01687">
    <property type="entry name" value="Flavokinase"/>
    <property type="match status" value="1"/>
</dbReference>
<dbReference type="Gene3D" id="2.40.30.30">
    <property type="entry name" value="Riboflavin kinase-like"/>
    <property type="match status" value="1"/>
</dbReference>
<dbReference type="GO" id="GO:0009398">
    <property type="term" value="P:FMN biosynthetic process"/>
    <property type="evidence" value="ECO:0007669"/>
    <property type="project" value="UniProtKB-UniRule"/>
</dbReference>
<evidence type="ECO:0000313" key="17">
    <source>
        <dbReference type="EMBL" id="MBO8446823.1"/>
    </source>
</evidence>
<accession>A0A9D9HE70</accession>
<dbReference type="SUPFAM" id="SSF82114">
    <property type="entry name" value="Riboflavin kinase-like"/>
    <property type="match status" value="1"/>
</dbReference>
<evidence type="ECO:0000256" key="11">
    <source>
        <dbReference type="ARBA" id="ARBA00022840"/>
    </source>
</evidence>
<dbReference type="InterPro" id="IPR023468">
    <property type="entry name" value="Riboflavin_kinase"/>
</dbReference>
<evidence type="ECO:0000256" key="14">
    <source>
        <dbReference type="ARBA" id="ARBA00049494"/>
    </source>
</evidence>
<dbReference type="GO" id="GO:0005524">
    <property type="term" value="F:ATP binding"/>
    <property type="evidence" value="ECO:0007669"/>
    <property type="project" value="UniProtKB-UniRule"/>
</dbReference>
<sequence length="315" mass="35904">MKIIRDLNSYDGGNSAVTIGFFDGVHSGHRALLDSLKKASAERNLASVVITFAKHPRESLRATYVPKLLTTLDERLKMLEDQEIDICIVLDPEPGFFEMTSEQFVKHVLSGKLQTKYLITGYDHHFGCDRENGFDHYKKLGDKYGIEVERQEPFEIDGIKVSSSMIRKQLDAGEMEAFKKFAGYNFFISGTVVSGRKIGHGMGYPTANIAINDVRKMIPHYGVYAVDVKVEGFDEKFHGMLNIGIRPTFVNTSVARSIEVHIFDFNENIYKRGITVYFRAYLRNENKFDSAEKLSQQLHADYDAVQEYFEKHKDA</sequence>
<dbReference type="GO" id="GO:0006747">
    <property type="term" value="P:FAD biosynthetic process"/>
    <property type="evidence" value="ECO:0007669"/>
    <property type="project" value="UniProtKB-UniRule"/>
</dbReference>
<dbReference type="NCBIfam" id="TIGR00083">
    <property type="entry name" value="ribF"/>
    <property type="match status" value="1"/>
</dbReference>
<comment type="catalytic activity">
    <reaction evidence="14 15">
        <text>FMN + ATP + H(+) = FAD + diphosphate</text>
        <dbReference type="Rhea" id="RHEA:17237"/>
        <dbReference type="ChEBI" id="CHEBI:15378"/>
        <dbReference type="ChEBI" id="CHEBI:30616"/>
        <dbReference type="ChEBI" id="CHEBI:33019"/>
        <dbReference type="ChEBI" id="CHEBI:57692"/>
        <dbReference type="ChEBI" id="CHEBI:58210"/>
        <dbReference type="EC" id="2.7.7.2"/>
    </reaction>
</comment>
<proteinExistence type="inferred from homology"/>
<dbReference type="PANTHER" id="PTHR22749:SF6">
    <property type="entry name" value="RIBOFLAVIN KINASE"/>
    <property type="match status" value="1"/>
</dbReference>
<dbReference type="FunFam" id="3.40.50.620:FF:000021">
    <property type="entry name" value="Riboflavin biosynthesis protein"/>
    <property type="match status" value="1"/>
</dbReference>
<comment type="similarity">
    <text evidence="15">Belongs to the ribF family.</text>
</comment>
<dbReference type="InterPro" id="IPR023465">
    <property type="entry name" value="Riboflavin_kinase_dom_sf"/>
</dbReference>
<dbReference type="CDD" id="cd02064">
    <property type="entry name" value="FAD_synthetase_N"/>
    <property type="match status" value="1"/>
</dbReference>
<evidence type="ECO:0000259" key="16">
    <source>
        <dbReference type="SMART" id="SM00904"/>
    </source>
</evidence>
<evidence type="ECO:0000256" key="1">
    <source>
        <dbReference type="ARBA" id="ARBA00002121"/>
    </source>
</evidence>
<evidence type="ECO:0000256" key="4">
    <source>
        <dbReference type="ARBA" id="ARBA00022630"/>
    </source>
</evidence>
<keyword evidence="9 15" id="KW-0418">Kinase</keyword>
<dbReference type="SUPFAM" id="SSF52374">
    <property type="entry name" value="Nucleotidylyl transferase"/>
    <property type="match status" value="1"/>
</dbReference>
<keyword evidence="11 15" id="KW-0067">ATP-binding</keyword>
<comment type="function">
    <text evidence="1">Catalyzes the phosphorylation of riboflavin to FMN followed by the adenylation of FMN to FAD.</text>
</comment>
<dbReference type="PANTHER" id="PTHR22749">
    <property type="entry name" value="RIBOFLAVIN KINASE/FMN ADENYLYLTRANSFERASE"/>
    <property type="match status" value="1"/>
</dbReference>
<dbReference type="InterPro" id="IPR015865">
    <property type="entry name" value="Riboflavin_kinase_bac/euk"/>
</dbReference>
<feature type="domain" description="Riboflavin kinase" evidence="16">
    <location>
        <begin position="181"/>
        <end position="310"/>
    </location>
</feature>